<protein>
    <submittedName>
        <fullName evidence="4">DNA polymerase-3 subunit epsilon</fullName>
    </submittedName>
</protein>
<dbReference type="PANTHER" id="PTHR30231">
    <property type="entry name" value="DNA POLYMERASE III SUBUNIT EPSILON"/>
    <property type="match status" value="1"/>
</dbReference>
<proteinExistence type="predicted"/>
<dbReference type="InterPro" id="IPR006054">
    <property type="entry name" value="DnaQ"/>
</dbReference>
<dbReference type="SMART" id="SM00479">
    <property type="entry name" value="EXOIII"/>
    <property type="match status" value="1"/>
</dbReference>
<dbReference type="FunFam" id="3.30.420.10:FF:000045">
    <property type="entry name" value="3'-5' exonuclease DinG"/>
    <property type="match status" value="1"/>
</dbReference>
<evidence type="ECO:0000259" key="3">
    <source>
        <dbReference type="PROSITE" id="PS50164"/>
    </source>
</evidence>
<dbReference type="CDD" id="cd10434">
    <property type="entry name" value="GIY-YIG_UvrC_Cho"/>
    <property type="match status" value="1"/>
</dbReference>
<dbReference type="InterPro" id="IPR013520">
    <property type="entry name" value="Ribonucl_H"/>
</dbReference>
<dbReference type="SUPFAM" id="SSF53098">
    <property type="entry name" value="Ribonuclease H-like"/>
    <property type="match status" value="1"/>
</dbReference>
<sequence>MYAIIDIETTGGQFNKEGITEIAIYKFDGVEIVDQFISLINPEIPIQPFVVKLTGINNAMLRQAPKFFEVAKRIIEITEGCIIVAHNAPFDYRVLKLEFDRLGYPFNRPTLCTVELSKILLPDAQAYSLGKLVRSLGIPIADRHRASGDALATLKLFKLLLDKDTDKQILKQQIKNELYKGISPKLFDILEKIPSSVGIFYIHNDKGNIIFIGKSNNIRKKLNQIFTADSKIAKRIQKEVYTVTFEETGNELFAQLKEREELLHNKPVLNTVQRKSPYLWAVYQEKLENGYETLKINKTNGRKKAIQSFKNQKNALQFINELYRENEIVEEVQNALTSGENVNYPTEMHNKLFDSLIESNQLKYNNLIIVMKGRNLNEKSAILIENGLFKGYCFFDLNYQILNLQVLNKILIPLIYTKDVLNTIKHYLYTKKDYKIISF</sequence>
<accession>A0A1H6K1X6</accession>
<evidence type="ECO:0000313" key="5">
    <source>
        <dbReference type="Proteomes" id="UP000199634"/>
    </source>
</evidence>
<dbReference type="GO" id="GO:0045004">
    <property type="term" value="P:DNA replication proofreading"/>
    <property type="evidence" value="ECO:0007669"/>
    <property type="project" value="TreeGrafter"/>
</dbReference>
<dbReference type="InterPro" id="IPR036397">
    <property type="entry name" value="RNaseH_sf"/>
</dbReference>
<evidence type="ECO:0000256" key="1">
    <source>
        <dbReference type="ARBA" id="ARBA00025483"/>
    </source>
</evidence>
<dbReference type="InterPro" id="IPR012337">
    <property type="entry name" value="RNaseH-like_sf"/>
</dbReference>
<dbReference type="GO" id="GO:0003677">
    <property type="term" value="F:DNA binding"/>
    <property type="evidence" value="ECO:0007669"/>
    <property type="project" value="InterPro"/>
</dbReference>
<comment type="function">
    <text evidence="1">DNA polymerase III is a complex, multichain enzyme responsible for most of the replicative synthesis in bacteria. The epsilon subunit contain the editing function and is a proofreading 3'-5' exonuclease.</text>
</comment>
<dbReference type="PROSITE" id="PS50164">
    <property type="entry name" value="GIY_YIG"/>
    <property type="match status" value="1"/>
</dbReference>
<comment type="subunit">
    <text evidence="2">DNA polymerase III contains a core (composed of alpha, epsilon and theta chains) that associates with a tau subunit. This core dimerizes to form the POLIII' complex. PolIII' associates with the gamma complex (composed of gamma, delta, delta', psi and chi chains) and with the beta chain to form the complete DNA polymerase III complex.</text>
</comment>
<name>A0A1H6K1X6_9FLAO</name>
<evidence type="ECO:0000256" key="2">
    <source>
        <dbReference type="ARBA" id="ARBA00026073"/>
    </source>
</evidence>
<dbReference type="GO" id="GO:0003887">
    <property type="term" value="F:DNA-directed DNA polymerase activity"/>
    <property type="evidence" value="ECO:0007669"/>
    <property type="project" value="InterPro"/>
</dbReference>
<dbReference type="SUPFAM" id="SSF82771">
    <property type="entry name" value="GIY-YIG endonuclease"/>
    <property type="match status" value="1"/>
</dbReference>
<feature type="domain" description="GIY-YIG" evidence="3">
    <location>
        <begin position="195"/>
        <end position="271"/>
    </location>
</feature>
<dbReference type="NCBIfam" id="TIGR00573">
    <property type="entry name" value="dnaq"/>
    <property type="match status" value="1"/>
</dbReference>
<organism evidence="4 5">
    <name type="scientific">Paenimyroides marinum</name>
    <dbReference type="NCBI Taxonomy" id="1159016"/>
    <lineage>
        <taxon>Bacteria</taxon>
        <taxon>Pseudomonadati</taxon>
        <taxon>Bacteroidota</taxon>
        <taxon>Flavobacteriia</taxon>
        <taxon>Flavobacteriales</taxon>
        <taxon>Flavobacteriaceae</taxon>
        <taxon>Paenimyroides</taxon>
    </lineage>
</organism>
<dbReference type="PANTHER" id="PTHR30231:SF41">
    <property type="entry name" value="DNA POLYMERASE III SUBUNIT EPSILON"/>
    <property type="match status" value="1"/>
</dbReference>
<dbReference type="EMBL" id="FNXE01000008">
    <property type="protein sequence ID" value="SEH68962.1"/>
    <property type="molecule type" value="Genomic_DNA"/>
</dbReference>
<gene>
    <name evidence="4" type="ORF">SAMN02927937_00898</name>
</gene>
<dbReference type="Gene3D" id="3.40.1440.10">
    <property type="entry name" value="GIY-YIG endonuclease"/>
    <property type="match status" value="1"/>
</dbReference>
<dbReference type="STRING" id="1159016.SAMN02927937_00898"/>
<dbReference type="InterPro" id="IPR000305">
    <property type="entry name" value="GIY-YIG_endonuc"/>
</dbReference>
<dbReference type="InterPro" id="IPR047296">
    <property type="entry name" value="GIY-YIG_UvrC_Cho"/>
</dbReference>
<dbReference type="RefSeq" id="WP_091096771.1">
    <property type="nucleotide sequence ID" value="NZ_FNXE01000008.1"/>
</dbReference>
<dbReference type="InterPro" id="IPR035901">
    <property type="entry name" value="GIY-YIG_endonuc_sf"/>
</dbReference>
<dbReference type="AlphaFoldDB" id="A0A1H6K1X6"/>
<dbReference type="OrthoDB" id="9803913at2"/>
<evidence type="ECO:0000313" key="4">
    <source>
        <dbReference type="EMBL" id="SEH68962.1"/>
    </source>
</evidence>
<keyword evidence="5" id="KW-1185">Reference proteome</keyword>
<dbReference type="Proteomes" id="UP000199634">
    <property type="component" value="Unassembled WGS sequence"/>
</dbReference>
<dbReference type="Pfam" id="PF00929">
    <property type="entry name" value="RNase_T"/>
    <property type="match status" value="1"/>
</dbReference>
<dbReference type="Gene3D" id="3.30.420.10">
    <property type="entry name" value="Ribonuclease H-like superfamily/Ribonuclease H"/>
    <property type="match status" value="1"/>
</dbReference>
<dbReference type="GO" id="GO:0008408">
    <property type="term" value="F:3'-5' exonuclease activity"/>
    <property type="evidence" value="ECO:0007669"/>
    <property type="project" value="TreeGrafter"/>
</dbReference>
<dbReference type="CDD" id="cd06127">
    <property type="entry name" value="DEDDh"/>
    <property type="match status" value="1"/>
</dbReference>
<dbReference type="GO" id="GO:0005829">
    <property type="term" value="C:cytosol"/>
    <property type="evidence" value="ECO:0007669"/>
    <property type="project" value="TreeGrafter"/>
</dbReference>
<dbReference type="GO" id="GO:0006289">
    <property type="term" value="P:nucleotide-excision repair"/>
    <property type="evidence" value="ECO:0007669"/>
    <property type="project" value="InterPro"/>
</dbReference>
<reference evidence="4 5" key="1">
    <citation type="submission" date="2016-10" db="EMBL/GenBank/DDBJ databases">
        <authorList>
            <person name="de Groot N.N."/>
        </authorList>
    </citation>
    <scope>NUCLEOTIDE SEQUENCE [LARGE SCALE GENOMIC DNA]</scope>
    <source>
        <strain evidence="4 5">CGMCC 1.10825</strain>
    </source>
</reference>